<reference evidence="1 2" key="1">
    <citation type="submission" date="2014-06" db="EMBL/GenBank/DDBJ databases">
        <authorList>
            <person name="Swart Estienne"/>
        </authorList>
    </citation>
    <scope>NUCLEOTIDE SEQUENCE [LARGE SCALE GENOMIC DNA]</scope>
    <source>
        <strain evidence="1 2">130c</strain>
    </source>
</reference>
<evidence type="ECO:0000313" key="2">
    <source>
        <dbReference type="Proteomes" id="UP000039865"/>
    </source>
</evidence>
<protein>
    <submittedName>
        <fullName evidence="1">Uncharacterized protein</fullName>
    </submittedName>
</protein>
<sequence>MYKCFLYGHFEDLISSEGLSVALMNLESQLGSWRCLVRCVSTGQVRLPNELVSLPPLVPLEGLRNPLSQVCTLIIHVSPCLSPHVDAVVGISSAGQQLWVLSPLASLRWLGF</sequence>
<keyword evidence="2" id="KW-1185">Reference proteome</keyword>
<accession>A0A078AXD4</accession>
<dbReference type="EMBL" id="CCKQ01015304">
    <property type="protein sequence ID" value="CDW87125.1"/>
    <property type="molecule type" value="Genomic_DNA"/>
</dbReference>
<name>A0A078AXD4_STYLE</name>
<gene>
    <name evidence="1" type="primary">Contig11181.g11946</name>
    <name evidence="1" type="ORF">STYLEM_16227</name>
</gene>
<dbReference type="AlphaFoldDB" id="A0A078AXD4"/>
<proteinExistence type="predicted"/>
<dbReference type="Proteomes" id="UP000039865">
    <property type="component" value="Unassembled WGS sequence"/>
</dbReference>
<organism evidence="1 2">
    <name type="scientific">Stylonychia lemnae</name>
    <name type="common">Ciliate</name>
    <dbReference type="NCBI Taxonomy" id="5949"/>
    <lineage>
        <taxon>Eukaryota</taxon>
        <taxon>Sar</taxon>
        <taxon>Alveolata</taxon>
        <taxon>Ciliophora</taxon>
        <taxon>Intramacronucleata</taxon>
        <taxon>Spirotrichea</taxon>
        <taxon>Stichotrichia</taxon>
        <taxon>Sporadotrichida</taxon>
        <taxon>Oxytrichidae</taxon>
        <taxon>Stylonychinae</taxon>
        <taxon>Stylonychia</taxon>
    </lineage>
</organism>
<evidence type="ECO:0000313" key="1">
    <source>
        <dbReference type="EMBL" id="CDW87125.1"/>
    </source>
</evidence>
<dbReference type="InParanoid" id="A0A078AXD4"/>